<evidence type="ECO:0000313" key="2">
    <source>
        <dbReference type="EMBL" id="SEK79090.1"/>
    </source>
</evidence>
<evidence type="ECO:0000313" key="3">
    <source>
        <dbReference type="Proteomes" id="UP000183015"/>
    </source>
</evidence>
<reference evidence="3" key="1">
    <citation type="submission" date="2016-10" db="EMBL/GenBank/DDBJ databases">
        <authorList>
            <person name="Varghese N."/>
        </authorList>
    </citation>
    <scope>NUCLEOTIDE SEQUENCE [LARGE SCALE GENOMIC DNA]</scope>
    <source>
        <strain evidence="3">DSM 45096 / BCRC 16803 / CGMCC 4.1857 / CIP 109030 / JCM 12277 / KCTC 19219 / NBRC 100920 / 33214</strain>
    </source>
</reference>
<keyword evidence="3" id="KW-1185">Reference proteome</keyword>
<dbReference type="AlphaFoldDB" id="A0A1H7JY90"/>
<protein>
    <submittedName>
        <fullName evidence="2">Uncharacterized protein</fullName>
    </submittedName>
</protein>
<feature type="region of interest" description="Disordered" evidence="1">
    <location>
        <begin position="56"/>
        <end position="77"/>
    </location>
</feature>
<organism evidence="2 3">
    <name type="scientific">Streptacidiphilus jiangxiensis</name>
    <dbReference type="NCBI Taxonomy" id="235985"/>
    <lineage>
        <taxon>Bacteria</taxon>
        <taxon>Bacillati</taxon>
        <taxon>Actinomycetota</taxon>
        <taxon>Actinomycetes</taxon>
        <taxon>Kitasatosporales</taxon>
        <taxon>Streptomycetaceae</taxon>
        <taxon>Streptacidiphilus</taxon>
    </lineage>
</organism>
<dbReference type="Proteomes" id="UP000183015">
    <property type="component" value="Unassembled WGS sequence"/>
</dbReference>
<proteinExistence type="predicted"/>
<gene>
    <name evidence="2" type="ORF">SAMN05414137_103501</name>
</gene>
<accession>A0A1H7JY90</accession>
<evidence type="ECO:0000256" key="1">
    <source>
        <dbReference type="SAM" id="MobiDB-lite"/>
    </source>
</evidence>
<sequence>MTVVADAEGCAVGAELGCAGGVVRPAPPWLGVASGVVATGTGTTAVASALGRAALPPGLGAPEPRPSGSPGWCRAPA</sequence>
<dbReference type="EMBL" id="FOAZ01000003">
    <property type="protein sequence ID" value="SEK79090.1"/>
    <property type="molecule type" value="Genomic_DNA"/>
</dbReference>
<name>A0A1H7JY90_STRJI</name>